<keyword evidence="2" id="KW-1185">Reference proteome</keyword>
<dbReference type="Proteomes" id="UP000828941">
    <property type="component" value="Chromosome 3"/>
</dbReference>
<accession>A0ACB9PZC0</accession>
<proteinExistence type="predicted"/>
<reference evidence="1 2" key="1">
    <citation type="journal article" date="2022" name="DNA Res.">
        <title>Chromosomal-level genome assembly of the orchid tree Bauhinia variegata (Leguminosae; Cercidoideae) supports the allotetraploid origin hypothesis of Bauhinia.</title>
        <authorList>
            <person name="Zhong Y."/>
            <person name="Chen Y."/>
            <person name="Zheng D."/>
            <person name="Pang J."/>
            <person name="Liu Y."/>
            <person name="Luo S."/>
            <person name="Meng S."/>
            <person name="Qian L."/>
            <person name="Wei D."/>
            <person name="Dai S."/>
            <person name="Zhou R."/>
        </authorList>
    </citation>
    <scope>NUCLEOTIDE SEQUENCE [LARGE SCALE GENOMIC DNA]</scope>
    <source>
        <strain evidence="1">BV-YZ2020</strain>
    </source>
</reference>
<gene>
    <name evidence="1" type="ORF">L6164_006263</name>
</gene>
<dbReference type="EMBL" id="CM039428">
    <property type="protein sequence ID" value="KAI4351965.1"/>
    <property type="molecule type" value="Genomic_DNA"/>
</dbReference>
<sequence>MDQEASEGTGQQAFNFKCTKILHGVDKQITCQTTDKTTEPLSTKSKEGQIQLPEKYRTIADLFDHMSCSLRLLNLRKKSPTFQNICTQVEVLAKRKFSYPHLAQMKYILPEAIHIDKILVHDKKSLCMKPDLKITLTFEVVEGNTSESAYLSLRKLFGSRLIDFFTRRPEATDVPEAILPEPFSRSTPSLISDSEDFPVDSSTVLSQSSDEIQLLSEKFHPYPSFGRHFSQKNVASRTEKVQCLLAQTALLSSASDCLNNEESDSRWQEGCTLHLKSDATTNEDMEQGQQKESCSMCFQPSVINTPAQQICPPHSLGTSSSESPNIRFASPTDSLMTVTPAQSESRRFTSSSDIKVTTTNQKSTSCYKPAKRVLDFSHMEGDTDALDPSENKLESSRVVNDNLPDASRGAYVRCEGSVVLPQEVEEILGCSHEKTNQRHAGLATERQISSSLIDLVDVIDSVFCSVKFSPITKSELLHKILMNSLDYIEIREVEERVEILEKVVPDWIFKKLVPTGDVMYCIKKVSDLDSVRSNLRSNITMGAE</sequence>
<comment type="caution">
    <text evidence="1">The sequence shown here is derived from an EMBL/GenBank/DDBJ whole genome shotgun (WGS) entry which is preliminary data.</text>
</comment>
<organism evidence="1 2">
    <name type="scientific">Bauhinia variegata</name>
    <name type="common">Purple orchid tree</name>
    <name type="synonym">Phanera variegata</name>
    <dbReference type="NCBI Taxonomy" id="167791"/>
    <lineage>
        <taxon>Eukaryota</taxon>
        <taxon>Viridiplantae</taxon>
        <taxon>Streptophyta</taxon>
        <taxon>Embryophyta</taxon>
        <taxon>Tracheophyta</taxon>
        <taxon>Spermatophyta</taxon>
        <taxon>Magnoliopsida</taxon>
        <taxon>eudicotyledons</taxon>
        <taxon>Gunneridae</taxon>
        <taxon>Pentapetalae</taxon>
        <taxon>rosids</taxon>
        <taxon>fabids</taxon>
        <taxon>Fabales</taxon>
        <taxon>Fabaceae</taxon>
        <taxon>Cercidoideae</taxon>
        <taxon>Cercideae</taxon>
        <taxon>Bauhiniinae</taxon>
        <taxon>Bauhinia</taxon>
    </lineage>
</organism>
<name>A0ACB9PZC0_BAUVA</name>
<evidence type="ECO:0000313" key="1">
    <source>
        <dbReference type="EMBL" id="KAI4351965.1"/>
    </source>
</evidence>
<protein>
    <submittedName>
        <fullName evidence="1">Uncharacterized protein</fullName>
    </submittedName>
</protein>
<evidence type="ECO:0000313" key="2">
    <source>
        <dbReference type="Proteomes" id="UP000828941"/>
    </source>
</evidence>